<keyword evidence="1" id="KW-0378">Hydrolase</keyword>
<dbReference type="SUPFAM" id="SSF53187">
    <property type="entry name" value="Zn-dependent exopeptidases"/>
    <property type="match status" value="1"/>
</dbReference>
<dbReference type="Pfam" id="PF01546">
    <property type="entry name" value="Peptidase_M20"/>
    <property type="match status" value="1"/>
</dbReference>
<dbReference type="PANTHER" id="PTHR43808">
    <property type="entry name" value="ACETYLORNITHINE DEACETYLASE"/>
    <property type="match status" value="1"/>
</dbReference>
<keyword evidence="2" id="KW-0862">Zinc</keyword>
<proteinExistence type="predicted"/>
<name>X1JYK7_9ZZZZ</name>
<dbReference type="PROSITE" id="PS00758">
    <property type="entry name" value="ARGE_DAPE_CPG2_1"/>
    <property type="match status" value="1"/>
</dbReference>
<gene>
    <name evidence="3" type="ORF">S03H2_47891</name>
</gene>
<accession>X1JYK7</accession>
<dbReference type="GO" id="GO:0016787">
    <property type="term" value="F:hydrolase activity"/>
    <property type="evidence" value="ECO:0007669"/>
    <property type="project" value="UniProtKB-KW"/>
</dbReference>
<evidence type="ECO:0008006" key="4">
    <source>
        <dbReference type="Google" id="ProtNLM"/>
    </source>
</evidence>
<feature type="non-terminal residue" evidence="3">
    <location>
        <position position="234"/>
    </location>
</feature>
<reference evidence="3" key="1">
    <citation type="journal article" date="2014" name="Front. Microbiol.">
        <title>High frequency of phylogenetically diverse reductive dehalogenase-homologous genes in deep subseafloor sedimentary metagenomes.</title>
        <authorList>
            <person name="Kawai M."/>
            <person name="Futagami T."/>
            <person name="Toyoda A."/>
            <person name="Takaki Y."/>
            <person name="Nishi S."/>
            <person name="Hori S."/>
            <person name="Arai W."/>
            <person name="Tsubouchi T."/>
            <person name="Morono Y."/>
            <person name="Uchiyama I."/>
            <person name="Ito T."/>
            <person name="Fujiyama A."/>
            <person name="Inagaki F."/>
            <person name="Takami H."/>
        </authorList>
    </citation>
    <scope>NUCLEOTIDE SEQUENCE</scope>
    <source>
        <strain evidence="3">Expedition CK06-06</strain>
    </source>
</reference>
<dbReference type="Gene3D" id="3.40.630.10">
    <property type="entry name" value="Zn peptidases"/>
    <property type="match status" value="1"/>
</dbReference>
<evidence type="ECO:0000256" key="2">
    <source>
        <dbReference type="ARBA" id="ARBA00022833"/>
    </source>
</evidence>
<dbReference type="InterPro" id="IPR001261">
    <property type="entry name" value="ArgE/DapE_CS"/>
</dbReference>
<dbReference type="AlphaFoldDB" id="X1JYK7"/>
<dbReference type="PANTHER" id="PTHR43808:SF24">
    <property type="entry name" value="N-FORMYL-4-AMINO-5-AMINOMETHYL-2-METHYLPYRIMIDINE DEFORMYLASE"/>
    <property type="match status" value="1"/>
</dbReference>
<evidence type="ECO:0000256" key="1">
    <source>
        <dbReference type="ARBA" id="ARBA00022801"/>
    </source>
</evidence>
<sequence>MLSEKERKVLDLIGQNKREIIEYLSRLISFKTVSPPDKGKAEGDGYKKLQEFVCKTLAGMNFDIDTWEVDASKLESFPGSGVHPDRDLSNMPVVVGKLRSGGKGRSLLLNGHIDVAPPGVIGNWNHDPFKGEIVGNKVFGRGACDMKGGVAAMLGAVKFIHQAGIKLNGDLTIETVPEEEITEMGTLACCEKGYKADAAIIPEPTNMNVLVAMRGCVSGKITVFGRAGHAEMTQ</sequence>
<protein>
    <recommendedName>
        <fullName evidence="4">Peptidase M20 dimerisation domain-containing protein</fullName>
    </recommendedName>
</protein>
<evidence type="ECO:0000313" key="3">
    <source>
        <dbReference type="EMBL" id="GAH74893.1"/>
    </source>
</evidence>
<dbReference type="EMBL" id="BARU01030150">
    <property type="protein sequence ID" value="GAH74893.1"/>
    <property type="molecule type" value="Genomic_DNA"/>
</dbReference>
<dbReference type="InterPro" id="IPR050072">
    <property type="entry name" value="Peptidase_M20A"/>
</dbReference>
<organism evidence="3">
    <name type="scientific">marine sediment metagenome</name>
    <dbReference type="NCBI Taxonomy" id="412755"/>
    <lineage>
        <taxon>unclassified sequences</taxon>
        <taxon>metagenomes</taxon>
        <taxon>ecological metagenomes</taxon>
    </lineage>
</organism>
<dbReference type="InterPro" id="IPR002933">
    <property type="entry name" value="Peptidase_M20"/>
</dbReference>
<comment type="caution">
    <text evidence="3">The sequence shown here is derived from an EMBL/GenBank/DDBJ whole genome shotgun (WGS) entry which is preliminary data.</text>
</comment>